<keyword evidence="2" id="KW-1185">Reference proteome</keyword>
<reference evidence="1" key="2">
    <citation type="submission" date="2013-10" db="EMBL/GenBank/DDBJ databases">
        <authorList>
            <person name="Aslett M."/>
        </authorList>
    </citation>
    <scope>NUCLEOTIDE SEQUENCE [LARGE SCALE GENOMIC DNA]</scope>
    <source>
        <strain evidence="1">Houghton</strain>
    </source>
</reference>
<dbReference type="Proteomes" id="UP000030744">
    <property type="component" value="Unassembled WGS sequence"/>
</dbReference>
<gene>
    <name evidence="1" type="ORF">EMH_0076320</name>
</gene>
<dbReference type="AlphaFoldDB" id="U6K8Q9"/>
<organism evidence="1 2">
    <name type="scientific">Eimeria mitis</name>
    <dbReference type="NCBI Taxonomy" id="44415"/>
    <lineage>
        <taxon>Eukaryota</taxon>
        <taxon>Sar</taxon>
        <taxon>Alveolata</taxon>
        <taxon>Apicomplexa</taxon>
        <taxon>Conoidasida</taxon>
        <taxon>Coccidia</taxon>
        <taxon>Eucoccidiorida</taxon>
        <taxon>Eimeriorina</taxon>
        <taxon>Eimeriidae</taxon>
        <taxon>Eimeria</taxon>
    </lineage>
</organism>
<dbReference type="EMBL" id="HG684329">
    <property type="protein sequence ID" value="CDJ32602.1"/>
    <property type="molecule type" value="Genomic_DNA"/>
</dbReference>
<dbReference type="OrthoDB" id="346468at2759"/>
<dbReference type="VEuPathDB" id="ToxoDB:EMH_0076320"/>
<dbReference type="GeneID" id="25382089"/>
<reference evidence="1" key="1">
    <citation type="submission" date="2013-10" db="EMBL/GenBank/DDBJ databases">
        <title>Genomic analysis of the causative agents of coccidiosis in chickens.</title>
        <authorList>
            <person name="Reid A.J."/>
            <person name="Blake D."/>
            <person name="Billington K."/>
            <person name="Browne H."/>
            <person name="Dunn M."/>
            <person name="Hung S."/>
            <person name="Kawahara F."/>
            <person name="Miranda-Saavedra D."/>
            <person name="Mourier T."/>
            <person name="Nagra H."/>
            <person name="Otto T.D."/>
            <person name="Rawlings N."/>
            <person name="Sanchez A."/>
            <person name="Sanders M."/>
            <person name="Subramaniam C."/>
            <person name="Tay Y."/>
            <person name="Dear P."/>
            <person name="Doerig C."/>
            <person name="Gruber A."/>
            <person name="Parkinson J."/>
            <person name="Shirley M."/>
            <person name="Wan K.L."/>
            <person name="Berriman M."/>
            <person name="Tomley F."/>
            <person name="Pain A."/>
        </authorList>
    </citation>
    <scope>NUCLEOTIDE SEQUENCE [LARGE SCALE GENOMIC DNA]</scope>
    <source>
        <strain evidence="1">Houghton</strain>
    </source>
</reference>
<protein>
    <submittedName>
        <fullName evidence="1">Uncharacterized protein</fullName>
    </submittedName>
</protein>
<accession>U6K8Q9</accession>
<dbReference type="RefSeq" id="XP_013355167.1">
    <property type="nucleotide sequence ID" value="XM_013499713.1"/>
</dbReference>
<proteinExistence type="predicted"/>
<sequence length="227" mass="25719">MPNRFRRLCDPAQAHILRAKWTQKAYAETHRRDVVFYSGDKVRIRKVAYRLAPPPTYGCHDLFHVSQLIPDIPRGPTTAYPESYASWLPVHDAHRNVTDTYEVNYIMDQRGEVPDDAQYLLKRERNQKTAILGSNLVIYKVTQLFSEPGEGTKLAQPDGLALPSHGHYLFRALRSLFSTPSWFFLVRGRTAPSQKSISGGSPDALTPYLHALLVREELESASAKNSV</sequence>
<evidence type="ECO:0000313" key="1">
    <source>
        <dbReference type="EMBL" id="CDJ32602.1"/>
    </source>
</evidence>
<evidence type="ECO:0000313" key="2">
    <source>
        <dbReference type="Proteomes" id="UP000030744"/>
    </source>
</evidence>
<name>U6K8Q9_9EIME</name>